<reference evidence="4 5" key="1">
    <citation type="submission" date="2021-02" db="EMBL/GenBank/DDBJ databases">
        <title>Alicyclobacillus curvatus sp. nov. and Alicyclobacillus mengziensis sp. nov., two acidophilic bacteria isolated from acid mine drainage.</title>
        <authorList>
            <person name="Huang Y."/>
        </authorList>
    </citation>
    <scope>NUCLEOTIDE SEQUENCE [LARGE SCALE GENOMIC DNA]</scope>
    <source>
        <strain evidence="4 5">S30H14</strain>
    </source>
</reference>
<protein>
    <submittedName>
        <fullName evidence="4">Redoxin domain-containing protein</fullName>
    </submittedName>
</protein>
<dbReference type="Pfam" id="PF00578">
    <property type="entry name" value="AhpC-TSA"/>
    <property type="match status" value="1"/>
</dbReference>
<dbReference type="CDD" id="cd02966">
    <property type="entry name" value="TlpA_like_family"/>
    <property type="match status" value="1"/>
</dbReference>
<dbReference type="PANTHER" id="PTHR42852:SF17">
    <property type="entry name" value="THIOREDOXIN-LIKE PROTEIN HI_1115"/>
    <property type="match status" value="1"/>
</dbReference>
<dbReference type="AlphaFoldDB" id="A0A9X7Z8T5"/>
<gene>
    <name evidence="4" type="ORF">JZ786_07025</name>
</gene>
<evidence type="ECO:0000256" key="1">
    <source>
        <dbReference type="ARBA" id="ARBA00023157"/>
    </source>
</evidence>
<dbReference type="InterPro" id="IPR000866">
    <property type="entry name" value="AhpC/TSA"/>
</dbReference>
<sequence>MPTLTRRSVVAITVAVTLVVVFGYFITRHWKHSTPVQVGQVAPNIQTNTVNGQAFSLASLQGQPVLLDFFTPWCPPCIQETPDLVSFAKRYGKQIHVVLIDRGDGTGLVQDYVKKYSIPADVTVLLDANNYWSPPYGVSGQPETFFITSNGTVVRHTVGPLTQPQMVEYAREAGLQTP</sequence>
<evidence type="ECO:0000259" key="3">
    <source>
        <dbReference type="PROSITE" id="PS51352"/>
    </source>
</evidence>
<dbReference type="InterPro" id="IPR036249">
    <property type="entry name" value="Thioredoxin-like_sf"/>
</dbReference>
<evidence type="ECO:0000313" key="5">
    <source>
        <dbReference type="Proteomes" id="UP000663505"/>
    </source>
</evidence>
<keyword evidence="2" id="KW-1133">Transmembrane helix</keyword>
<proteinExistence type="predicted"/>
<feature type="transmembrane region" description="Helical" evidence="2">
    <location>
        <begin position="6"/>
        <end position="26"/>
    </location>
</feature>
<dbReference type="PROSITE" id="PS51352">
    <property type="entry name" value="THIOREDOXIN_2"/>
    <property type="match status" value="1"/>
</dbReference>
<dbReference type="Gene3D" id="3.40.30.10">
    <property type="entry name" value="Glutaredoxin"/>
    <property type="match status" value="1"/>
</dbReference>
<accession>A0A9X7Z8T5</accession>
<organism evidence="4 5">
    <name type="scientific">Alicyclobacillus mengziensis</name>
    <dbReference type="NCBI Taxonomy" id="2931921"/>
    <lineage>
        <taxon>Bacteria</taxon>
        <taxon>Bacillati</taxon>
        <taxon>Bacillota</taxon>
        <taxon>Bacilli</taxon>
        <taxon>Bacillales</taxon>
        <taxon>Alicyclobacillaceae</taxon>
        <taxon>Alicyclobacillus</taxon>
    </lineage>
</organism>
<dbReference type="KEGG" id="afx:JZ786_07025"/>
<dbReference type="SUPFAM" id="SSF52833">
    <property type="entry name" value="Thioredoxin-like"/>
    <property type="match status" value="1"/>
</dbReference>
<dbReference type="RefSeq" id="WP_206658030.1">
    <property type="nucleotide sequence ID" value="NZ_CP071182.1"/>
</dbReference>
<evidence type="ECO:0000313" key="4">
    <source>
        <dbReference type="EMBL" id="QSO48708.1"/>
    </source>
</evidence>
<name>A0A9X7Z8T5_9BACL</name>
<keyword evidence="1" id="KW-1015">Disulfide bond</keyword>
<dbReference type="InterPro" id="IPR050553">
    <property type="entry name" value="Thioredoxin_ResA/DsbE_sf"/>
</dbReference>
<keyword evidence="2" id="KW-0812">Transmembrane</keyword>
<dbReference type="EMBL" id="CP071182">
    <property type="protein sequence ID" value="QSO48708.1"/>
    <property type="molecule type" value="Genomic_DNA"/>
</dbReference>
<dbReference type="Proteomes" id="UP000663505">
    <property type="component" value="Chromosome"/>
</dbReference>
<keyword evidence="2" id="KW-0472">Membrane</keyword>
<dbReference type="InterPro" id="IPR013766">
    <property type="entry name" value="Thioredoxin_domain"/>
</dbReference>
<evidence type="ECO:0000256" key="2">
    <source>
        <dbReference type="SAM" id="Phobius"/>
    </source>
</evidence>
<keyword evidence="5" id="KW-1185">Reference proteome</keyword>
<dbReference type="PANTHER" id="PTHR42852">
    <property type="entry name" value="THIOL:DISULFIDE INTERCHANGE PROTEIN DSBE"/>
    <property type="match status" value="1"/>
</dbReference>
<dbReference type="GO" id="GO:0016491">
    <property type="term" value="F:oxidoreductase activity"/>
    <property type="evidence" value="ECO:0007669"/>
    <property type="project" value="InterPro"/>
</dbReference>
<dbReference type="GO" id="GO:0016209">
    <property type="term" value="F:antioxidant activity"/>
    <property type="evidence" value="ECO:0007669"/>
    <property type="project" value="InterPro"/>
</dbReference>
<feature type="domain" description="Thioredoxin" evidence="3">
    <location>
        <begin position="36"/>
        <end position="175"/>
    </location>
</feature>